<comment type="caution">
    <text evidence="1">The sequence shown here is derived from an EMBL/GenBank/DDBJ whole genome shotgun (WGS) entry which is preliminary data.</text>
</comment>
<dbReference type="AlphaFoldDB" id="A0A0C3RB34"/>
<protein>
    <recommendedName>
        <fullName evidence="3">Carboxypeptidase-like regulatory domain-containing protein</fullName>
    </recommendedName>
</protein>
<dbReference type="Proteomes" id="UP000031980">
    <property type="component" value="Unassembled WGS sequence"/>
</dbReference>
<gene>
    <name evidence="1" type="ORF">BA92_13255</name>
</gene>
<keyword evidence="2" id="KW-1185">Reference proteome</keyword>
<evidence type="ECO:0008006" key="3">
    <source>
        <dbReference type="Google" id="ProtNLM"/>
    </source>
</evidence>
<dbReference type="Gene3D" id="2.60.40.1120">
    <property type="entry name" value="Carboxypeptidase-like, regulatory domain"/>
    <property type="match status" value="1"/>
</dbReference>
<dbReference type="EMBL" id="JPIU01000049">
    <property type="protein sequence ID" value="KIO42831.1"/>
    <property type="molecule type" value="Genomic_DNA"/>
</dbReference>
<dbReference type="OrthoDB" id="9803050at2"/>
<proteinExistence type="predicted"/>
<reference evidence="1 2" key="1">
    <citation type="submission" date="2014-07" db="EMBL/GenBank/DDBJ databases">
        <title>Porphyromonadaceae bacterium OUH 308042 = ATCC BAA-2681 = DSM 28342 draft genome.</title>
        <authorList>
            <person name="Sydenham T.V."/>
            <person name="Hasman H."/>
            <person name="Justensen U.S."/>
        </authorList>
    </citation>
    <scope>NUCLEOTIDE SEQUENCE [LARGE SCALE GENOMIC DNA]</scope>
    <source>
        <strain evidence="1 2">OUH 308042</strain>
    </source>
</reference>
<organism evidence="1 2">
    <name type="scientific">Sanguibacteroides justesenii</name>
    <dbReference type="NCBI Taxonomy" id="1547597"/>
    <lineage>
        <taxon>Bacteria</taxon>
        <taxon>Pseudomonadati</taxon>
        <taxon>Bacteroidota</taxon>
        <taxon>Bacteroidia</taxon>
        <taxon>Bacteroidales</taxon>
        <taxon>Porphyromonadaceae</taxon>
        <taxon>Sanguibacteroides</taxon>
    </lineage>
</organism>
<dbReference type="RefSeq" id="WP_041505493.1">
    <property type="nucleotide sequence ID" value="NZ_JPIU01000049.1"/>
</dbReference>
<accession>A0A0C3RB34</accession>
<evidence type="ECO:0000313" key="1">
    <source>
        <dbReference type="EMBL" id="KIO42831.1"/>
    </source>
</evidence>
<evidence type="ECO:0000313" key="2">
    <source>
        <dbReference type="Proteomes" id="UP000031980"/>
    </source>
</evidence>
<sequence>MKSLALKLFLFSFLLIEGGDLFAAKFVSVSGIVKDNLLQLPIENVMVGYDGNYTFTDSNGRYYLEIPEPGTYFITFSHVGFKLSVEVLIVYPNQGGEIIMRGDTYLIWEFSKKFSNKTQPSLYYDFLAYIKKDKLLLV</sequence>
<dbReference type="SUPFAM" id="SSF49464">
    <property type="entry name" value="Carboxypeptidase regulatory domain-like"/>
    <property type="match status" value="1"/>
</dbReference>
<dbReference type="InterPro" id="IPR008969">
    <property type="entry name" value="CarboxyPept-like_regulatory"/>
</dbReference>
<name>A0A0C3RB34_9PORP</name>